<sequence length="262" mass="28868">MTHIHQSLQSQLKAASIDTQRPLLVHSSMKAIGHVDGGPQTVLDTFCDHLNVEQSNPGLLIFPSHSWLDESNPGGVFKVQSEPSCVGLLSELFRQRSGVQRSKHPTHSVCAIGKGAEEYLALDDQAQSPCPPKGCWGELANMQAQIAFIGCTLSSNTFIHSLEEKANVPNRLGNPLHLVIESQAYRRQVLMQRHQAPVKDVSRHYVKLAPALYKHGALKQFEFGDAACYLLDAAKTQAICLKLLNRDSDLFGDPAPIPNDWF</sequence>
<gene>
    <name evidence="6" type="ORF">DBZ36_19175</name>
</gene>
<keyword evidence="3 5" id="KW-0808">Transferase</keyword>
<comment type="similarity">
    <text evidence="1 5">Belongs to the antibiotic N-acetyltransferase family.</text>
</comment>
<dbReference type="RefSeq" id="WP_120356598.1">
    <property type="nucleotide sequence ID" value="NZ_RAQO01000012.1"/>
</dbReference>
<evidence type="ECO:0000256" key="2">
    <source>
        <dbReference type="ARBA" id="ARBA00012882"/>
    </source>
</evidence>
<reference evidence="6 7" key="1">
    <citation type="submission" date="2018-09" db="EMBL/GenBank/DDBJ databases">
        <authorList>
            <person name="Wang Z."/>
        </authorList>
    </citation>
    <scope>NUCLEOTIDE SEQUENCE [LARGE SCALE GENOMIC DNA]</scope>
    <source>
        <strain evidence="6 7">ALS 81</strain>
    </source>
</reference>
<dbReference type="EC" id="2.3.1.-" evidence="5"/>
<dbReference type="InterPro" id="IPR028345">
    <property type="entry name" value="Antibiotic_NAT-like"/>
</dbReference>
<evidence type="ECO:0000313" key="6">
    <source>
        <dbReference type="EMBL" id="RKF13185.1"/>
    </source>
</evidence>
<keyword evidence="4 5" id="KW-0012">Acyltransferase</keyword>
<keyword evidence="7" id="KW-1185">Reference proteome</keyword>
<comment type="caution">
    <text evidence="6">The sequence shown here is derived from an EMBL/GenBank/DDBJ whole genome shotgun (WGS) entry which is preliminary data.</text>
</comment>
<evidence type="ECO:0000256" key="5">
    <source>
        <dbReference type="RuleBase" id="RU365031"/>
    </source>
</evidence>
<name>A0A420E6R5_9ALTE</name>
<accession>A0A420E6R5</accession>
<protein>
    <recommendedName>
        <fullName evidence="2 5">Aminoglycoside N(3)-acetyltransferase</fullName>
        <ecNumber evidence="5">2.3.1.-</ecNumber>
    </recommendedName>
</protein>
<evidence type="ECO:0000313" key="7">
    <source>
        <dbReference type="Proteomes" id="UP000286482"/>
    </source>
</evidence>
<evidence type="ECO:0000256" key="3">
    <source>
        <dbReference type="ARBA" id="ARBA00022679"/>
    </source>
</evidence>
<comment type="catalytic activity">
    <reaction evidence="5">
        <text>a 2-deoxystreptamine antibiotic + acetyl-CoA = an N(3)-acetyl-2-deoxystreptamine antibiotic + CoA + H(+)</text>
        <dbReference type="Rhea" id="RHEA:12665"/>
        <dbReference type="ChEBI" id="CHEBI:15378"/>
        <dbReference type="ChEBI" id="CHEBI:57287"/>
        <dbReference type="ChEBI" id="CHEBI:57288"/>
        <dbReference type="ChEBI" id="CHEBI:57921"/>
        <dbReference type="ChEBI" id="CHEBI:77452"/>
        <dbReference type="EC" id="2.3.1.81"/>
    </reaction>
</comment>
<dbReference type="GO" id="GO:0046353">
    <property type="term" value="F:aminoglycoside 3-N-acetyltransferase activity"/>
    <property type="evidence" value="ECO:0007669"/>
    <property type="project" value="UniProtKB-EC"/>
</dbReference>
<dbReference type="SUPFAM" id="SSF110710">
    <property type="entry name" value="TTHA0583/YokD-like"/>
    <property type="match status" value="1"/>
</dbReference>
<dbReference type="PANTHER" id="PTHR11104:SF0">
    <property type="entry name" value="SPBETA PROPHAGE-DERIVED AMINOGLYCOSIDE N(3')-ACETYLTRANSFERASE-LIKE PROTEIN YOKD"/>
    <property type="match status" value="1"/>
</dbReference>
<dbReference type="InterPro" id="IPR003679">
    <property type="entry name" value="Amioglycoside_AcTrfase"/>
</dbReference>
<dbReference type="Pfam" id="PF02522">
    <property type="entry name" value="Antibiotic_NAT"/>
    <property type="match status" value="1"/>
</dbReference>
<dbReference type="EMBL" id="RAQO01000012">
    <property type="protein sequence ID" value="RKF13185.1"/>
    <property type="molecule type" value="Genomic_DNA"/>
</dbReference>
<evidence type="ECO:0000256" key="4">
    <source>
        <dbReference type="ARBA" id="ARBA00023315"/>
    </source>
</evidence>
<evidence type="ECO:0000256" key="1">
    <source>
        <dbReference type="ARBA" id="ARBA00006383"/>
    </source>
</evidence>
<proteinExistence type="inferred from homology"/>
<dbReference type="AlphaFoldDB" id="A0A420E6R5"/>
<dbReference type="OrthoDB" id="7330654at2"/>
<dbReference type="Proteomes" id="UP000286482">
    <property type="component" value="Unassembled WGS sequence"/>
</dbReference>
<dbReference type="GO" id="GO:0046677">
    <property type="term" value="P:response to antibiotic"/>
    <property type="evidence" value="ECO:0007669"/>
    <property type="project" value="UniProtKB-KW"/>
</dbReference>
<keyword evidence="5" id="KW-0046">Antibiotic resistance</keyword>
<dbReference type="PANTHER" id="PTHR11104">
    <property type="entry name" value="AMINOGLYCOSIDE N3-ACETYLTRANSFERASE"/>
    <property type="match status" value="1"/>
</dbReference>
<organism evidence="6 7">
    <name type="scientific">Alginatibacterium sediminis</name>
    <dbReference type="NCBI Taxonomy" id="2164068"/>
    <lineage>
        <taxon>Bacteria</taxon>
        <taxon>Pseudomonadati</taxon>
        <taxon>Pseudomonadota</taxon>
        <taxon>Gammaproteobacteria</taxon>
        <taxon>Alteromonadales</taxon>
        <taxon>Alteromonadaceae</taxon>
        <taxon>Alginatibacterium</taxon>
    </lineage>
</organism>